<accession>A0AAF3EXE1</accession>
<proteinExistence type="predicted"/>
<keyword evidence="2" id="KW-1185">Reference proteome</keyword>
<dbReference type="WBParaSite" id="MBELARI_LOCUS1887">
    <property type="protein sequence ID" value="MBELARI_LOCUS1887"/>
    <property type="gene ID" value="MBELARI_LOCUS1887"/>
</dbReference>
<protein>
    <submittedName>
        <fullName evidence="3">LITAF domain-containing protein</fullName>
    </submittedName>
</protein>
<reference evidence="3" key="1">
    <citation type="submission" date="2024-02" db="UniProtKB">
        <authorList>
            <consortium name="WormBaseParasite"/>
        </authorList>
    </citation>
    <scope>IDENTIFICATION</scope>
</reference>
<evidence type="ECO:0000313" key="3">
    <source>
        <dbReference type="WBParaSite" id="MBELARI_LOCUS1887"/>
    </source>
</evidence>
<feature type="region of interest" description="Disordered" evidence="1">
    <location>
        <begin position="1"/>
        <end position="29"/>
    </location>
</feature>
<evidence type="ECO:0000313" key="2">
    <source>
        <dbReference type="Proteomes" id="UP000887575"/>
    </source>
</evidence>
<dbReference type="AlphaFoldDB" id="A0AAF3EXE1"/>
<sequence length="75" mass="8232">MSSPVISDEPKAGLRRGSSSPPPRLGRQPAQVICPTCKTRVITEIQWACCPPFSTRHVCPQCNAKISQRLLDSNK</sequence>
<organism evidence="2 3">
    <name type="scientific">Mesorhabditis belari</name>
    <dbReference type="NCBI Taxonomy" id="2138241"/>
    <lineage>
        <taxon>Eukaryota</taxon>
        <taxon>Metazoa</taxon>
        <taxon>Ecdysozoa</taxon>
        <taxon>Nematoda</taxon>
        <taxon>Chromadorea</taxon>
        <taxon>Rhabditida</taxon>
        <taxon>Rhabditina</taxon>
        <taxon>Rhabditomorpha</taxon>
        <taxon>Rhabditoidea</taxon>
        <taxon>Rhabditidae</taxon>
        <taxon>Mesorhabditinae</taxon>
        <taxon>Mesorhabditis</taxon>
    </lineage>
</organism>
<evidence type="ECO:0000256" key="1">
    <source>
        <dbReference type="SAM" id="MobiDB-lite"/>
    </source>
</evidence>
<dbReference type="Proteomes" id="UP000887575">
    <property type="component" value="Unassembled WGS sequence"/>
</dbReference>
<name>A0AAF3EXE1_9BILA</name>